<evidence type="ECO:0000313" key="3">
    <source>
        <dbReference type="EMBL" id="GLR48391.1"/>
    </source>
</evidence>
<keyword evidence="4" id="KW-1185">Reference proteome</keyword>
<comment type="caution">
    <text evidence="3">The sequence shown here is derived from an EMBL/GenBank/DDBJ whole genome shotgun (WGS) entry which is preliminary data.</text>
</comment>
<dbReference type="Pfam" id="PF13400">
    <property type="entry name" value="Tad"/>
    <property type="match status" value="1"/>
</dbReference>
<evidence type="ECO:0000256" key="1">
    <source>
        <dbReference type="SAM" id="MobiDB-lite"/>
    </source>
</evidence>
<organism evidence="3 4">
    <name type="scientific">Sphingomonas astaxanthinifaciens DSM 22298</name>
    <dbReference type="NCBI Taxonomy" id="1123267"/>
    <lineage>
        <taxon>Bacteria</taxon>
        <taxon>Pseudomonadati</taxon>
        <taxon>Pseudomonadota</taxon>
        <taxon>Alphaproteobacteria</taxon>
        <taxon>Sphingomonadales</taxon>
        <taxon>Sphingomonadaceae</taxon>
        <taxon>Sphingomonas</taxon>
    </lineage>
</organism>
<proteinExistence type="predicted"/>
<protein>
    <recommendedName>
        <fullName evidence="2">Putative Flp pilus-assembly TadG-like N-terminal domain-containing protein</fullName>
    </recommendedName>
</protein>
<sequence length="449" mass="46663">MLRLLKKLRRNERGNVLILTAAAMPLLIGSAGLAVDTIQWTLWKRQLQRAADSAAIAGVYQRVQGADLTGVQSAVTRDLSFNQNTGIALVSGYPTVDISADTSASTTQEVQVTLGIQKALTFSSIFMAQAPIIVASARAASVPGTDEYCLVSLENNAGNTGITFTGNSGVEMDCSAISNSPSSNSAVARGSSMFKAPSVAAVGGIQRSANFQVDRYEPYVPALADPYANVSPSQADLNSKCPAGNSGNGNGNGNGNNSNTALDENTSIPTGQTVFCYNSLSVGANRTLTLPSGTYYINGGDAFIQGNLSCTACTIVLTNKDSSATASIGQFKVNASSNINISPPTGGCTLGTAGCFKGISIYQDRRAVDSNQTNKINGNSASRILGSVYFPKQEIDYNGTGTSDFICTRLIGRRVTFSGNSGITNKFKADCGGSGIDAIIGGRRVRLIA</sequence>
<gene>
    <name evidence="3" type="ORF">GCM10007925_21070</name>
</gene>
<dbReference type="RefSeq" id="WP_169738039.1">
    <property type="nucleotide sequence ID" value="NZ_BSOO01000025.1"/>
</dbReference>
<dbReference type="InterPro" id="IPR028087">
    <property type="entry name" value="Tad_N"/>
</dbReference>
<reference evidence="4" key="1">
    <citation type="journal article" date="2019" name="Int. J. Syst. Evol. Microbiol.">
        <title>The Global Catalogue of Microorganisms (GCM) 10K type strain sequencing project: providing services to taxonomists for standard genome sequencing and annotation.</title>
        <authorList>
            <consortium name="The Broad Institute Genomics Platform"/>
            <consortium name="The Broad Institute Genome Sequencing Center for Infectious Disease"/>
            <person name="Wu L."/>
            <person name="Ma J."/>
        </authorList>
    </citation>
    <scope>NUCLEOTIDE SEQUENCE [LARGE SCALE GENOMIC DNA]</scope>
    <source>
        <strain evidence="4">NBRC 102146</strain>
    </source>
</reference>
<feature type="region of interest" description="Disordered" evidence="1">
    <location>
        <begin position="234"/>
        <end position="264"/>
    </location>
</feature>
<dbReference type="Proteomes" id="UP001156703">
    <property type="component" value="Unassembled WGS sequence"/>
</dbReference>
<name>A0ABQ5ZA93_9SPHN</name>
<feature type="domain" description="Putative Flp pilus-assembly TadG-like N-terminal" evidence="2">
    <location>
        <begin position="14"/>
        <end position="59"/>
    </location>
</feature>
<accession>A0ABQ5ZA93</accession>
<dbReference type="EMBL" id="BSOO01000025">
    <property type="protein sequence ID" value="GLR48391.1"/>
    <property type="molecule type" value="Genomic_DNA"/>
</dbReference>
<evidence type="ECO:0000313" key="4">
    <source>
        <dbReference type="Proteomes" id="UP001156703"/>
    </source>
</evidence>
<evidence type="ECO:0000259" key="2">
    <source>
        <dbReference type="Pfam" id="PF13400"/>
    </source>
</evidence>